<dbReference type="Proteomes" id="UP000640274">
    <property type="component" value="Unassembled WGS sequence"/>
</dbReference>
<keyword evidence="3" id="KW-1185">Reference proteome</keyword>
<dbReference type="GO" id="GO:0004497">
    <property type="term" value="F:monooxygenase activity"/>
    <property type="evidence" value="ECO:0007669"/>
    <property type="project" value="UniProtKB-KW"/>
</dbReference>
<dbReference type="InterPro" id="IPR002938">
    <property type="entry name" value="FAD-bd"/>
</dbReference>
<dbReference type="SUPFAM" id="SSF51905">
    <property type="entry name" value="FAD/NAD(P)-binding domain"/>
    <property type="match status" value="1"/>
</dbReference>
<reference evidence="2" key="1">
    <citation type="submission" date="2020-12" db="EMBL/GenBank/DDBJ databases">
        <authorList>
            <person name="Huq M.A."/>
        </authorList>
    </citation>
    <scope>NUCLEOTIDE SEQUENCE</scope>
    <source>
        <strain evidence="2">MAHUQ-46</strain>
    </source>
</reference>
<name>A0A934MXL9_9BACL</name>
<dbReference type="AlphaFoldDB" id="A0A934MXL9"/>
<dbReference type="EMBL" id="JAELUP010000117">
    <property type="protein sequence ID" value="MBJ6364317.1"/>
    <property type="molecule type" value="Genomic_DNA"/>
</dbReference>
<dbReference type="Gene3D" id="3.50.50.60">
    <property type="entry name" value="FAD/NAD(P)-binding domain"/>
    <property type="match status" value="1"/>
</dbReference>
<sequence length="506" mass="56489">MVQNHEKAIVVGAGMAGLVTARVLSDYFKQIIIVERDTFPDEPVDRTGVPQSFHPHRMLPRGQIILEQFFPGFIDDMLDKGAQPAHLEQTVLVNRHGSIAAQSPDKSASSSRALLEWVIRKRVQQIQNIHIISDTEVTGLTTSDDRQTITGVKTKDRSGPRTEDTLTADLVVDTAGRSSKASRWLEALGYAIPTTERLKVSLGYSTRYYHIPEHMQQEWKSIMSDANPEKGTSTSLLMRIEDNIVMALLFSAGGNHYPSTDPEQFLEEMKEVQAKGLDELLQKLEPLQGPRGYRIQESVRNHFEQMEKWPSGLLVLGDALCSFDPIYGQGMTVAAIEAETVGACLKEQQSNPHPDFERRVFQRIQKAIAPAWWLSSISDLRWDGVEHSDADVLQGAAFAQKYIDLYTKKATKLAVEHNDKSMHGAVFMMNGLILPPREFFNAHILAMLLNDGGSPEELELRAELGEVEPEGYQARIDELIPSFDDAYDERVLGILAAIKQQAGAKS</sequence>
<keyword evidence="2" id="KW-0560">Oxidoreductase</keyword>
<dbReference type="PANTHER" id="PTHR43422:SF3">
    <property type="entry name" value="THIAMINE THIAZOLE SYNTHASE"/>
    <property type="match status" value="1"/>
</dbReference>
<organism evidence="2 3">
    <name type="scientific">Paenibacillus roseus</name>
    <dbReference type="NCBI Taxonomy" id="2798579"/>
    <lineage>
        <taxon>Bacteria</taxon>
        <taxon>Bacillati</taxon>
        <taxon>Bacillota</taxon>
        <taxon>Bacilli</taxon>
        <taxon>Bacillales</taxon>
        <taxon>Paenibacillaceae</taxon>
        <taxon>Paenibacillus</taxon>
    </lineage>
</organism>
<dbReference type="Pfam" id="PF01494">
    <property type="entry name" value="FAD_binding_3"/>
    <property type="match status" value="1"/>
</dbReference>
<dbReference type="RefSeq" id="WP_199021902.1">
    <property type="nucleotide sequence ID" value="NZ_JAELUP010000117.1"/>
</dbReference>
<dbReference type="GO" id="GO:0071949">
    <property type="term" value="F:FAD binding"/>
    <property type="evidence" value="ECO:0007669"/>
    <property type="project" value="InterPro"/>
</dbReference>
<feature type="domain" description="FAD-binding" evidence="1">
    <location>
        <begin position="8"/>
        <end position="345"/>
    </location>
</feature>
<evidence type="ECO:0000313" key="2">
    <source>
        <dbReference type="EMBL" id="MBJ6364317.1"/>
    </source>
</evidence>
<accession>A0A934MXL9</accession>
<proteinExistence type="predicted"/>
<dbReference type="PANTHER" id="PTHR43422">
    <property type="entry name" value="THIAMINE THIAZOLE SYNTHASE"/>
    <property type="match status" value="1"/>
</dbReference>
<protein>
    <submittedName>
        <fullName evidence="2">FAD-dependent monooxygenase</fullName>
    </submittedName>
</protein>
<gene>
    <name evidence="2" type="ORF">JFN88_24165</name>
</gene>
<evidence type="ECO:0000259" key="1">
    <source>
        <dbReference type="Pfam" id="PF01494"/>
    </source>
</evidence>
<dbReference type="InterPro" id="IPR036188">
    <property type="entry name" value="FAD/NAD-bd_sf"/>
</dbReference>
<evidence type="ECO:0000313" key="3">
    <source>
        <dbReference type="Proteomes" id="UP000640274"/>
    </source>
</evidence>
<comment type="caution">
    <text evidence="2">The sequence shown here is derived from an EMBL/GenBank/DDBJ whole genome shotgun (WGS) entry which is preliminary data.</text>
</comment>
<keyword evidence="2" id="KW-0503">Monooxygenase</keyword>